<dbReference type="Proteomes" id="UP001642483">
    <property type="component" value="Unassembled WGS sequence"/>
</dbReference>
<proteinExistence type="predicted"/>
<keyword evidence="3" id="KW-0732">Signal</keyword>
<keyword evidence="2" id="KW-1133">Transmembrane helix</keyword>
<comment type="caution">
    <text evidence="4">The sequence shown here is derived from an EMBL/GenBank/DDBJ whole genome shotgun (WGS) entry which is preliminary data.</text>
</comment>
<evidence type="ECO:0000313" key="5">
    <source>
        <dbReference type="Proteomes" id="UP001642483"/>
    </source>
</evidence>
<feature type="region of interest" description="Disordered" evidence="1">
    <location>
        <begin position="317"/>
        <end position="367"/>
    </location>
</feature>
<sequence>MLTTSFSFIIPLLVLLSLASLIAVAHTANYNPGISQENMQPDRSSNYESSSWGSVVQPTVKGAHENFSLPDVMPASNNTAMLIVVLGLMVPVFLVIIAMVRMNYRMSATVVKRDWQRLKAILTWQKKFRLCKSGKPLLPLSHGAEVSKTTEKKSKYKECKCKQGCYLGSCFGCSTSCSCGTKVSSCDRSPYCSTQDFNKIKKKVGKNSLPDLDKLRNFFFDLAASHTNGLKVGEARLFASEYGVPAQLFLSEQPLNDVNENIIAAQFMIKSLKWIQSKKLAVTAKDVIKFFDEEMQMRGLADDMRLAAGYSPAPESYCSTRNSSDNINNVDSRESLSHSDSASNAMFSEESSSYHTAYGSLSERAPS</sequence>
<evidence type="ECO:0000256" key="3">
    <source>
        <dbReference type="SAM" id="SignalP"/>
    </source>
</evidence>
<keyword evidence="2" id="KW-0472">Membrane</keyword>
<evidence type="ECO:0000256" key="2">
    <source>
        <dbReference type="SAM" id="Phobius"/>
    </source>
</evidence>
<keyword evidence="2" id="KW-0812">Transmembrane</keyword>
<protein>
    <submittedName>
        <fullName evidence="4">Uncharacterized protein</fullName>
    </submittedName>
</protein>
<feature type="compositionally biased region" description="Polar residues" evidence="1">
    <location>
        <begin position="338"/>
        <end position="355"/>
    </location>
</feature>
<keyword evidence="5" id="KW-1185">Reference proteome</keyword>
<evidence type="ECO:0000256" key="1">
    <source>
        <dbReference type="SAM" id="MobiDB-lite"/>
    </source>
</evidence>
<reference evidence="4 5" key="1">
    <citation type="submission" date="2024-02" db="EMBL/GenBank/DDBJ databases">
        <authorList>
            <person name="Daric V."/>
            <person name="Darras S."/>
        </authorList>
    </citation>
    <scope>NUCLEOTIDE SEQUENCE [LARGE SCALE GENOMIC DNA]</scope>
</reference>
<name>A0ABP0FRQ3_CLALP</name>
<feature type="signal peptide" evidence="3">
    <location>
        <begin position="1"/>
        <end position="27"/>
    </location>
</feature>
<feature type="chain" id="PRO_5045706092" evidence="3">
    <location>
        <begin position="28"/>
        <end position="367"/>
    </location>
</feature>
<evidence type="ECO:0000313" key="4">
    <source>
        <dbReference type="EMBL" id="CAK8681336.1"/>
    </source>
</evidence>
<feature type="compositionally biased region" description="Polar residues" evidence="1">
    <location>
        <begin position="317"/>
        <end position="330"/>
    </location>
</feature>
<feature type="transmembrane region" description="Helical" evidence="2">
    <location>
        <begin position="79"/>
        <end position="100"/>
    </location>
</feature>
<gene>
    <name evidence="4" type="ORF">CVLEPA_LOCUS11548</name>
</gene>
<organism evidence="4 5">
    <name type="scientific">Clavelina lepadiformis</name>
    <name type="common">Light-bulb sea squirt</name>
    <name type="synonym">Ascidia lepadiformis</name>
    <dbReference type="NCBI Taxonomy" id="159417"/>
    <lineage>
        <taxon>Eukaryota</taxon>
        <taxon>Metazoa</taxon>
        <taxon>Chordata</taxon>
        <taxon>Tunicata</taxon>
        <taxon>Ascidiacea</taxon>
        <taxon>Aplousobranchia</taxon>
        <taxon>Clavelinidae</taxon>
        <taxon>Clavelina</taxon>
    </lineage>
</organism>
<dbReference type="EMBL" id="CAWYQH010000079">
    <property type="protein sequence ID" value="CAK8681336.1"/>
    <property type="molecule type" value="Genomic_DNA"/>
</dbReference>
<accession>A0ABP0FRQ3</accession>